<evidence type="ECO:0000313" key="5">
    <source>
        <dbReference type="EMBL" id="SFF02705.1"/>
    </source>
</evidence>
<keyword evidence="3" id="KW-0460">Magnesium</keyword>
<evidence type="ECO:0000313" key="6">
    <source>
        <dbReference type="Proteomes" id="UP000198589"/>
    </source>
</evidence>
<sequence>MGKAGRRGGRGETMSRSLPEAVYAELDRRLGPVDDARLAAYPGDRPDRQPVHTCYVPADAVVPGLAAGWGAAALAALDEHGLPDLGLDPALVEELLTRVRATLATEPVEDLRVDAEDGYRGGARAEDDDVLRAAAAVAADRAAGTGPPSAGIRIRSLEGATRRRGVRSLDLFLGAVGAGGLRRAVVTLPKVTDVEQVRAFLPVLDALEDAHGVALALELQVETPQAVLGPDGAVTLARMVHAAGPRLAGLHYGTYDYSAALGIAAAHQAADHPAADLAKELMQVAVAGTGAVAVDGSTNVLPVGGRDQVHAAWRLHAGLVRRALERGLYQGWDLHPAQLVTRYAATYAFYRQALPAAAGRLAAYLDRADAGVLDEPATARALAAVLLRGLDCGALEESDVREVGGPDRRDLARLAGRRPGGAGVAADDRTAR</sequence>
<reference evidence="6" key="1">
    <citation type="submission" date="2016-10" db="EMBL/GenBank/DDBJ databases">
        <authorList>
            <person name="Varghese N."/>
            <person name="Submissions S."/>
        </authorList>
    </citation>
    <scope>NUCLEOTIDE SEQUENCE [LARGE SCALE GENOMIC DNA]</scope>
    <source>
        <strain evidence="6">DSM 46838</strain>
    </source>
</reference>
<dbReference type="GO" id="GO:0003824">
    <property type="term" value="F:catalytic activity"/>
    <property type="evidence" value="ECO:0007669"/>
    <property type="project" value="InterPro"/>
</dbReference>
<dbReference type="InterPro" id="IPR015813">
    <property type="entry name" value="Pyrv/PenolPyrv_kinase-like_dom"/>
</dbReference>
<dbReference type="AlphaFoldDB" id="A0A1I2FBU6"/>
<dbReference type="GO" id="GO:0006107">
    <property type="term" value="P:oxaloacetate metabolic process"/>
    <property type="evidence" value="ECO:0007669"/>
    <property type="project" value="TreeGrafter"/>
</dbReference>
<dbReference type="Pfam" id="PF22484">
    <property type="entry name" value="DUF6986"/>
    <property type="match status" value="1"/>
</dbReference>
<dbReference type="InterPro" id="IPR054255">
    <property type="entry name" value="DUF6986"/>
</dbReference>
<dbReference type="EMBL" id="FOND01000008">
    <property type="protein sequence ID" value="SFF02705.1"/>
    <property type="molecule type" value="Genomic_DNA"/>
</dbReference>
<dbReference type="STRING" id="1798228.SAMN05216574_10857"/>
<evidence type="ECO:0000256" key="3">
    <source>
        <dbReference type="ARBA" id="ARBA00022842"/>
    </source>
</evidence>
<evidence type="ECO:0000256" key="1">
    <source>
        <dbReference type="ARBA" id="ARBA00001946"/>
    </source>
</evidence>
<dbReference type="Gene3D" id="3.20.20.60">
    <property type="entry name" value="Phosphoenolpyruvate-binding domains"/>
    <property type="match status" value="1"/>
</dbReference>
<comment type="cofactor">
    <cofactor evidence="1">
        <name>Mg(2+)</name>
        <dbReference type="ChEBI" id="CHEBI:18420"/>
    </cofactor>
</comment>
<name>A0A1I2FBU6_9ACTN</name>
<evidence type="ECO:0000256" key="4">
    <source>
        <dbReference type="SAM" id="MobiDB-lite"/>
    </source>
</evidence>
<dbReference type="PANTHER" id="PTHR32308:SF10">
    <property type="entry name" value="CITRATE LYASE SUBUNIT BETA"/>
    <property type="match status" value="1"/>
</dbReference>
<dbReference type="GO" id="GO:0000287">
    <property type="term" value="F:magnesium ion binding"/>
    <property type="evidence" value="ECO:0007669"/>
    <property type="project" value="TreeGrafter"/>
</dbReference>
<dbReference type="PANTHER" id="PTHR32308">
    <property type="entry name" value="LYASE BETA SUBUNIT, PUTATIVE (AFU_ORTHOLOGUE AFUA_4G13030)-RELATED"/>
    <property type="match status" value="1"/>
</dbReference>
<dbReference type="Proteomes" id="UP000198589">
    <property type="component" value="Unassembled WGS sequence"/>
</dbReference>
<keyword evidence="2" id="KW-0479">Metal-binding</keyword>
<organism evidence="5 6">
    <name type="scientific">Blastococcus tunisiensis</name>
    <dbReference type="NCBI Taxonomy" id="1798228"/>
    <lineage>
        <taxon>Bacteria</taxon>
        <taxon>Bacillati</taxon>
        <taxon>Actinomycetota</taxon>
        <taxon>Actinomycetes</taxon>
        <taxon>Geodermatophilales</taxon>
        <taxon>Geodermatophilaceae</taxon>
        <taxon>Blastococcus</taxon>
    </lineage>
</organism>
<feature type="region of interest" description="Disordered" evidence="4">
    <location>
        <begin position="401"/>
        <end position="432"/>
    </location>
</feature>
<protein>
    <recommendedName>
        <fullName evidence="7">Citrate lyase beta subunit</fullName>
    </recommendedName>
</protein>
<feature type="compositionally biased region" description="Basic and acidic residues" evidence="4">
    <location>
        <begin position="401"/>
        <end position="412"/>
    </location>
</feature>
<accession>A0A1I2FBU6</accession>
<proteinExistence type="predicted"/>
<keyword evidence="6" id="KW-1185">Reference proteome</keyword>
<dbReference type="InterPro" id="IPR040442">
    <property type="entry name" value="Pyrv_kinase-like_dom_sf"/>
</dbReference>
<evidence type="ECO:0000256" key="2">
    <source>
        <dbReference type="ARBA" id="ARBA00022723"/>
    </source>
</evidence>
<dbReference type="SUPFAM" id="SSF51621">
    <property type="entry name" value="Phosphoenolpyruvate/pyruvate domain"/>
    <property type="match status" value="1"/>
</dbReference>
<evidence type="ECO:0008006" key="7">
    <source>
        <dbReference type="Google" id="ProtNLM"/>
    </source>
</evidence>
<gene>
    <name evidence="5" type="ORF">SAMN05216574_10857</name>
</gene>